<dbReference type="Gene3D" id="1.20.1250.20">
    <property type="entry name" value="MFS general substrate transporter like domains"/>
    <property type="match status" value="1"/>
</dbReference>
<dbReference type="GeneID" id="136807139"/>
<feature type="transmembrane region" description="Helical" evidence="8">
    <location>
        <begin position="96"/>
        <end position="119"/>
    </location>
</feature>
<dbReference type="GO" id="GO:0015833">
    <property type="term" value="P:peptide transport"/>
    <property type="evidence" value="ECO:0007669"/>
    <property type="project" value="UniProtKB-KW"/>
</dbReference>
<keyword evidence="4" id="KW-0813">Transport</keyword>
<name>A0A7M5V0B9_9CNID</name>
<accession>A0A7M5V0B9</accession>
<feature type="transmembrane region" description="Helical" evidence="8">
    <location>
        <begin position="43"/>
        <end position="62"/>
    </location>
</feature>
<evidence type="ECO:0000256" key="2">
    <source>
        <dbReference type="ARBA" id="ARBA00005982"/>
    </source>
</evidence>
<sequence>MIIETNQQTNEPLLKEPIEEKKDRNGSTFSGTLVLLVEFFERISFYSLMANLLLFSKVILGISSVNSIIIVLVFNGFSYFLSLFGRWFADSIFGRFHAIFGSVLFYNIGNAGIVVIAYIMKKENYDYYPHFFIISLIFISLGASGMKANISTFAARQVIHFGDIHVRKLFNRFYWLINFAAVISCTFVAYLQLQDFLYGYLPGLCGTVLATIIFICSKRYFVIKRSNGSHLTDIFNIVTQSIKRKYKFQKSISEEIPKHTTLDLLEYGHIMFGGSYSTDQIDIVRSFSRILLIFMTLLVYWTIYFQMPSVFFFQSHFFDLKIRGFQIPASAMNLFDTFSILLMIQIMEHLVYPFFQYVNIHLTTLRRMGFGFFLVTLSMVYAALIEPYRRQNVDFQNTNIIMNTTFHCSNYTVLWQAPQFVLIGFSEFFTSISGLEFAYSQSPRYLQGIVMSLFLTTSGLGAFLGALIVKLTSVYKKEWLCENINKCSLEYYYYLLAGLSLLNLLIFMVVSKNFSYSVPFIGTISHSRSSRSLATPTDISDITDLASDANGVSSRIDLSRQSSFEDVDSISRSSND</sequence>
<keyword evidence="4" id="KW-0653">Protein transport</keyword>
<feature type="transmembrane region" description="Helical" evidence="8">
    <location>
        <begin position="368"/>
        <end position="385"/>
    </location>
</feature>
<evidence type="ECO:0000256" key="1">
    <source>
        <dbReference type="ARBA" id="ARBA00004141"/>
    </source>
</evidence>
<evidence type="ECO:0000256" key="4">
    <source>
        <dbReference type="ARBA" id="ARBA00022856"/>
    </source>
</evidence>
<evidence type="ECO:0000256" key="5">
    <source>
        <dbReference type="ARBA" id="ARBA00022989"/>
    </source>
</evidence>
<dbReference type="GO" id="GO:0016020">
    <property type="term" value="C:membrane"/>
    <property type="evidence" value="ECO:0007669"/>
    <property type="project" value="UniProtKB-SubCell"/>
</dbReference>
<keyword evidence="10" id="KW-1185">Reference proteome</keyword>
<dbReference type="Proteomes" id="UP000594262">
    <property type="component" value="Unplaced"/>
</dbReference>
<feature type="region of interest" description="Disordered" evidence="7">
    <location>
        <begin position="1"/>
        <end position="26"/>
    </location>
</feature>
<feature type="transmembrane region" description="Helical" evidence="8">
    <location>
        <begin position="68"/>
        <end position="89"/>
    </location>
</feature>
<comment type="subcellular location">
    <subcellularLocation>
        <location evidence="1">Membrane</location>
        <topology evidence="1">Multi-pass membrane protein</topology>
    </subcellularLocation>
</comment>
<dbReference type="SUPFAM" id="SSF103473">
    <property type="entry name" value="MFS general substrate transporter"/>
    <property type="match status" value="1"/>
</dbReference>
<evidence type="ECO:0000256" key="3">
    <source>
        <dbReference type="ARBA" id="ARBA00022692"/>
    </source>
</evidence>
<dbReference type="InterPro" id="IPR036259">
    <property type="entry name" value="MFS_trans_sf"/>
</dbReference>
<keyword evidence="5 8" id="KW-1133">Transmembrane helix</keyword>
<dbReference type="PANTHER" id="PTHR11654">
    <property type="entry name" value="OLIGOPEPTIDE TRANSPORTER-RELATED"/>
    <property type="match status" value="1"/>
</dbReference>
<feature type="transmembrane region" description="Helical" evidence="8">
    <location>
        <begin position="290"/>
        <end position="307"/>
    </location>
</feature>
<proteinExistence type="inferred from homology"/>
<dbReference type="EnsemblMetazoa" id="CLYHEMT001260.1">
    <property type="protein sequence ID" value="CLYHEMP001260.1"/>
    <property type="gene ID" value="CLYHEMG001260"/>
</dbReference>
<organism evidence="9 10">
    <name type="scientific">Clytia hemisphaerica</name>
    <dbReference type="NCBI Taxonomy" id="252671"/>
    <lineage>
        <taxon>Eukaryota</taxon>
        <taxon>Metazoa</taxon>
        <taxon>Cnidaria</taxon>
        <taxon>Hydrozoa</taxon>
        <taxon>Hydroidolina</taxon>
        <taxon>Leptothecata</taxon>
        <taxon>Obeliida</taxon>
        <taxon>Clytiidae</taxon>
        <taxon>Clytia</taxon>
    </lineage>
</organism>
<feature type="compositionally biased region" description="Basic and acidic residues" evidence="7">
    <location>
        <begin position="13"/>
        <end position="25"/>
    </location>
</feature>
<feature type="transmembrane region" description="Helical" evidence="8">
    <location>
        <begin position="451"/>
        <end position="471"/>
    </location>
</feature>
<evidence type="ECO:0000256" key="6">
    <source>
        <dbReference type="ARBA" id="ARBA00023136"/>
    </source>
</evidence>
<dbReference type="AlphaFoldDB" id="A0A7M5V0B9"/>
<evidence type="ECO:0000256" key="7">
    <source>
        <dbReference type="SAM" id="MobiDB-lite"/>
    </source>
</evidence>
<comment type="similarity">
    <text evidence="2">Belongs to the major facilitator superfamily. Proton-dependent oligopeptide transporter (POT/PTR) (TC 2.A.17) family.</text>
</comment>
<dbReference type="RefSeq" id="XP_066919818.1">
    <property type="nucleotide sequence ID" value="XM_067063717.1"/>
</dbReference>
<keyword evidence="3 8" id="KW-0812">Transmembrane</keyword>
<dbReference type="OrthoDB" id="8904098at2759"/>
<evidence type="ECO:0000313" key="10">
    <source>
        <dbReference type="Proteomes" id="UP000594262"/>
    </source>
</evidence>
<dbReference type="InterPro" id="IPR000109">
    <property type="entry name" value="POT_fam"/>
</dbReference>
<protein>
    <submittedName>
        <fullName evidence="9">Uncharacterized protein</fullName>
    </submittedName>
</protein>
<feature type="transmembrane region" description="Helical" evidence="8">
    <location>
        <begin position="491"/>
        <end position="510"/>
    </location>
</feature>
<feature type="transmembrane region" description="Helical" evidence="8">
    <location>
        <begin position="197"/>
        <end position="216"/>
    </location>
</feature>
<feature type="transmembrane region" description="Helical" evidence="8">
    <location>
        <begin position="173"/>
        <end position="191"/>
    </location>
</feature>
<feature type="compositionally biased region" description="Polar residues" evidence="7">
    <location>
        <begin position="1"/>
        <end position="10"/>
    </location>
</feature>
<feature type="transmembrane region" description="Helical" evidence="8">
    <location>
        <begin position="131"/>
        <end position="152"/>
    </location>
</feature>
<evidence type="ECO:0000313" key="9">
    <source>
        <dbReference type="EnsemblMetazoa" id="CLYHEMP001260.1"/>
    </source>
</evidence>
<evidence type="ECO:0000256" key="8">
    <source>
        <dbReference type="SAM" id="Phobius"/>
    </source>
</evidence>
<dbReference type="Pfam" id="PF00854">
    <property type="entry name" value="PTR2"/>
    <property type="match status" value="1"/>
</dbReference>
<keyword evidence="4" id="KW-0571">Peptide transport</keyword>
<reference evidence="9" key="1">
    <citation type="submission" date="2021-01" db="UniProtKB">
        <authorList>
            <consortium name="EnsemblMetazoa"/>
        </authorList>
    </citation>
    <scope>IDENTIFICATION</scope>
</reference>
<feature type="transmembrane region" description="Helical" evidence="8">
    <location>
        <begin position="327"/>
        <end position="347"/>
    </location>
</feature>
<keyword evidence="6 8" id="KW-0472">Membrane</keyword>
<dbReference type="GO" id="GO:0022857">
    <property type="term" value="F:transmembrane transporter activity"/>
    <property type="evidence" value="ECO:0007669"/>
    <property type="project" value="InterPro"/>
</dbReference>